<accession>A0A511KQC2</accession>
<comment type="subcellular location">
    <subcellularLocation>
        <location evidence="1">Membrane</location>
        <topology evidence="1">Multi-pass membrane protein</topology>
    </subcellularLocation>
</comment>
<evidence type="ECO:0000256" key="6">
    <source>
        <dbReference type="ARBA" id="ARBA00023239"/>
    </source>
</evidence>
<evidence type="ECO:0000256" key="5">
    <source>
        <dbReference type="ARBA" id="ARBA00023136"/>
    </source>
</evidence>
<dbReference type="Pfam" id="PF05653">
    <property type="entry name" value="Mg_trans_NIPA"/>
    <property type="match status" value="1"/>
</dbReference>
<keyword evidence="3" id="KW-0210">Decarboxylase</keyword>
<dbReference type="InterPro" id="IPR008521">
    <property type="entry name" value="Mg_trans_NIPA"/>
</dbReference>
<evidence type="ECO:0000256" key="2">
    <source>
        <dbReference type="ARBA" id="ARBA00022692"/>
    </source>
</evidence>
<feature type="transmembrane region" description="Helical" evidence="8">
    <location>
        <begin position="203"/>
        <end position="223"/>
    </location>
</feature>
<evidence type="ECO:0000256" key="3">
    <source>
        <dbReference type="ARBA" id="ARBA00022793"/>
    </source>
</evidence>
<reference evidence="9 10" key="1">
    <citation type="submission" date="2019-07" db="EMBL/GenBank/DDBJ databases">
        <title>Rhodotorula toruloides NBRC10032 genome sequencing.</title>
        <authorList>
            <person name="Shida Y."/>
            <person name="Takaku H."/>
            <person name="Ogasawara W."/>
            <person name="Mori K."/>
        </authorList>
    </citation>
    <scope>NUCLEOTIDE SEQUENCE [LARGE SCALE GENOMIC DNA]</scope>
    <source>
        <strain evidence="9 10">NBRC10032</strain>
    </source>
</reference>
<feature type="compositionally biased region" description="Low complexity" evidence="7">
    <location>
        <begin position="297"/>
        <end position="313"/>
    </location>
</feature>
<dbReference type="PANTHER" id="PTHR10067:SF17">
    <property type="entry name" value="PHOSPHATIDYLSERINE DECARBOXYLASE PROENZYME 2"/>
    <property type="match status" value="1"/>
</dbReference>
<feature type="transmembrane region" description="Helical" evidence="8">
    <location>
        <begin position="48"/>
        <end position="69"/>
    </location>
</feature>
<feature type="transmembrane region" description="Helical" evidence="8">
    <location>
        <begin position="355"/>
        <end position="373"/>
    </location>
</feature>
<feature type="transmembrane region" description="Helical" evidence="8">
    <location>
        <begin position="235"/>
        <end position="256"/>
    </location>
</feature>
<keyword evidence="2 8" id="KW-0812">Transmembrane</keyword>
<dbReference type="AlphaFoldDB" id="A0A511KQC2"/>
<dbReference type="GO" id="GO:0004609">
    <property type="term" value="F:phosphatidylserine decarboxylase activity"/>
    <property type="evidence" value="ECO:0007669"/>
    <property type="project" value="InterPro"/>
</dbReference>
<feature type="transmembrane region" description="Helical" evidence="8">
    <location>
        <begin position="103"/>
        <end position="120"/>
    </location>
</feature>
<dbReference type="InterPro" id="IPR037185">
    <property type="entry name" value="EmrE-like"/>
</dbReference>
<keyword evidence="4 8" id="KW-1133">Transmembrane helix</keyword>
<keyword evidence="5 8" id="KW-0472">Membrane</keyword>
<gene>
    <name evidence="9" type="ORF">Rt10032_c22g6574</name>
</gene>
<dbReference type="PANTHER" id="PTHR10067">
    <property type="entry name" value="PHOSPHATIDYLSERINE DECARBOXYLASE"/>
    <property type="match status" value="1"/>
</dbReference>
<feature type="transmembrane region" description="Helical" evidence="8">
    <location>
        <begin position="170"/>
        <end position="197"/>
    </location>
</feature>
<feature type="transmembrane region" description="Helical" evidence="8">
    <location>
        <begin position="140"/>
        <end position="158"/>
    </location>
</feature>
<organism evidence="9 10">
    <name type="scientific">Rhodotorula toruloides</name>
    <name type="common">Yeast</name>
    <name type="synonym">Rhodosporidium toruloides</name>
    <dbReference type="NCBI Taxonomy" id="5286"/>
    <lineage>
        <taxon>Eukaryota</taxon>
        <taxon>Fungi</taxon>
        <taxon>Dikarya</taxon>
        <taxon>Basidiomycota</taxon>
        <taxon>Pucciniomycotina</taxon>
        <taxon>Microbotryomycetes</taxon>
        <taxon>Sporidiobolales</taxon>
        <taxon>Sporidiobolaceae</taxon>
        <taxon>Rhodotorula</taxon>
    </lineage>
</organism>
<sequence>MPHVAPSDGTASLIGVGIAVLANAMVSLALNVQRSGPRTDKGFLKSKLWLLGFFVMVAGEVGNFIAYGFAPPSVVAPLGVVALIANVFLAPVIVREPFRKKDLIGVGIAIVGGATVVYASRQRDVKLTPSEFVAAISRPLFIIYAVSCAVSMSILAYFSRTKTGDRFVIVDLSLCAIAGAFTVLSAKALSSFLNLIFLDSFKYSITYAVILTLALSAFLQLNYLQKSLQRFESRVVIPAQFTTFSLSTIVGSAILYRDFEGVGLPSLVNFVLGCLICAGGVYLLTRDSPDGPTTSMSPDSSADSLATDSAPASQRTPSFSSVSSQPLPRSTQALAIPDVRAGSSRRRRKLYFQPILRVILGDLLNLAAVLPLLSPSYNPVSLPISTFPMTEPHPRELTEGDYIGALDSLTHGPDEEPKELDIHTPAEHGESRVKHKWLQHFIPGIEKMASEYHVGNFVLTRGDSPVKIWESMPIYVRVGMQLLYHGREQERVLGYSKVDALLEEQSIKQGRAFDSPTNALAHIQSFIKTYSINLSELLEPDPAKYDTFNKFFYRALKAGARPIYEPENPKVVSSAADCRLMVFESVDKAKEIWIKGRNFTLASLLDDPEVAAQFENGPLAVLRLAPGDYHRYHSPVKGKVGASKSIDGTYFTVNPVCVNEDIDVFTRNKRDVTLIHAEAGAGQSLPVAFVQVGAMLVGSIVRTADKDKEVERGGEVGYFAYGGSTIITAFPPGTVTWDTDLVRNSSNKMETVVRVGERIGTFV</sequence>
<dbReference type="Proteomes" id="UP000321518">
    <property type="component" value="Unassembled WGS sequence"/>
</dbReference>
<evidence type="ECO:0000256" key="4">
    <source>
        <dbReference type="ARBA" id="ARBA00022989"/>
    </source>
</evidence>
<dbReference type="OrthoDB" id="5973539at2759"/>
<feature type="transmembrane region" description="Helical" evidence="8">
    <location>
        <begin position="12"/>
        <end position="32"/>
    </location>
</feature>
<feature type="region of interest" description="Disordered" evidence="7">
    <location>
        <begin position="290"/>
        <end position="326"/>
    </location>
</feature>
<feature type="transmembrane region" description="Helical" evidence="8">
    <location>
        <begin position="75"/>
        <end position="94"/>
    </location>
</feature>
<keyword evidence="6" id="KW-0456">Lyase</keyword>
<name>A0A511KQC2_RHOTO</name>
<protein>
    <submittedName>
        <fullName evidence="9">Phosphatidylserine decarboxylase</fullName>
    </submittedName>
</protein>
<feature type="transmembrane region" description="Helical" evidence="8">
    <location>
        <begin position="262"/>
        <end position="284"/>
    </location>
</feature>
<dbReference type="SUPFAM" id="SSF103481">
    <property type="entry name" value="Multidrug resistance efflux transporter EmrE"/>
    <property type="match status" value="1"/>
</dbReference>
<dbReference type="Pfam" id="PF02666">
    <property type="entry name" value="PS_Dcarbxylase"/>
    <property type="match status" value="1"/>
</dbReference>
<dbReference type="GO" id="GO:0016020">
    <property type="term" value="C:membrane"/>
    <property type="evidence" value="ECO:0007669"/>
    <property type="project" value="UniProtKB-SubCell"/>
</dbReference>
<proteinExistence type="predicted"/>
<dbReference type="GO" id="GO:0008654">
    <property type="term" value="P:phospholipid biosynthetic process"/>
    <property type="evidence" value="ECO:0007669"/>
    <property type="project" value="InterPro"/>
</dbReference>
<evidence type="ECO:0000256" key="7">
    <source>
        <dbReference type="SAM" id="MobiDB-lite"/>
    </source>
</evidence>
<evidence type="ECO:0000256" key="1">
    <source>
        <dbReference type="ARBA" id="ARBA00004141"/>
    </source>
</evidence>
<comment type="caution">
    <text evidence="9">The sequence shown here is derived from an EMBL/GenBank/DDBJ whole genome shotgun (WGS) entry which is preliminary data.</text>
</comment>
<feature type="compositionally biased region" description="Polar residues" evidence="7">
    <location>
        <begin position="314"/>
        <end position="326"/>
    </location>
</feature>
<evidence type="ECO:0000313" key="10">
    <source>
        <dbReference type="Proteomes" id="UP000321518"/>
    </source>
</evidence>
<dbReference type="GO" id="GO:0015095">
    <property type="term" value="F:magnesium ion transmembrane transporter activity"/>
    <property type="evidence" value="ECO:0007669"/>
    <property type="project" value="InterPro"/>
</dbReference>
<dbReference type="EMBL" id="BJWK01000022">
    <property type="protein sequence ID" value="GEM12557.1"/>
    <property type="molecule type" value="Genomic_DNA"/>
</dbReference>
<evidence type="ECO:0000256" key="8">
    <source>
        <dbReference type="SAM" id="Phobius"/>
    </source>
</evidence>
<evidence type="ECO:0000313" key="9">
    <source>
        <dbReference type="EMBL" id="GEM12557.1"/>
    </source>
</evidence>
<dbReference type="InterPro" id="IPR003817">
    <property type="entry name" value="PS_Dcarbxylase"/>
</dbReference>